<dbReference type="PANTHER" id="PTHR23501">
    <property type="entry name" value="MAJOR FACILITATOR SUPERFAMILY"/>
    <property type="match status" value="1"/>
</dbReference>
<dbReference type="Gene3D" id="1.20.1720.10">
    <property type="entry name" value="Multidrug resistance protein D"/>
    <property type="match status" value="1"/>
</dbReference>
<dbReference type="EMBL" id="PVTJ01000009">
    <property type="protein sequence ID" value="PRY56559.1"/>
    <property type="molecule type" value="Genomic_DNA"/>
</dbReference>
<sequence>MGWFAAIVPPMSTVDTAERPAAAEPAPPVLSKSRRNLVFTTIMLGMLMAALDQTIVSTALPTIVADLGGAGHMAWVVTSYLLAEAIASAVVGKFGDMFGRKAIFQISAVVFVGGSALAGFSDDMVFLIVARAVQGLGAGGLMVTAMALIADVIPLRERGKYQGAMGAVFGVTTVLGPTLGGLFTDHLSWRWCFYVNVPIAVVMIAMAAATVPRVRSAVKPIIDYWGLIFVAIGTSLLILALEWGGDEYAWDSTTILGMFAGAAVALTVFVFVERRAAEPILPMWLFGNPVFTVCSILSFIVGFAMLGAMTFLPTYLQYVDGVSATVSGYRTLPMVAGMLTTSILSGAFVSRTGRYKAFPIAGTAFMAAGLYLMSTMGPGTSIWLESLYMLVLGLGLGLAMQVLTIAVQNTVPYAQMGAATSGVTFFRTVGSTFGTAIFGTMFSNHLTPLLATAYAESGIDPAAAASPAALHQLPDDVIAPVVNAYADSINFVFFWTVPVAVLGFLVAWFLQERPLHDAARGRAVDMGEGFAAPDPSPSEERLARMVADVMRRERRTVYTEVYEAASGASALDRAGSWALRQVYMRQTAGFDATLPKIAAAHRLPPQVLQPVFVQAVRDGFLAVDAGRLSLTPRGRAEFELFVSAWKRWLDRHLDDWNLADPQDREVFNRSVAHLARDIAEQESFQEADGRESKAEASA</sequence>
<dbReference type="PANTHER" id="PTHR23501:SF197">
    <property type="entry name" value="COMD"/>
    <property type="match status" value="1"/>
</dbReference>
<proteinExistence type="inferred from homology"/>
<dbReference type="InterPro" id="IPR020846">
    <property type="entry name" value="MFS_dom"/>
</dbReference>
<dbReference type="GO" id="GO:0022857">
    <property type="term" value="F:transmembrane transporter activity"/>
    <property type="evidence" value="ECO:0007669"/>
    <property type="project" value="InterPro"/>
</dbReference>
<name>A0A2T0UF51_9ACTN</name>
<feature type="transmembrane region" description="Helical" evidence="8">
    <location>
        <begin position="161"/>
        <end position="182"/>
    </location>
</feature>
<dbReference type="AlphaFoldDB" id="A0A2T0UF51"/>
<organism evidence="10 11">
    <name type="scientific">Glycomyces artemisiae</name>
    <dbReference type="NCBI Taxonomy" id="1076443"/>
    <lineage>
        <taxon>Bacteria</taxon>
        <taxon>Bacillati</taxon>
        <taxon>Actinomycetota</taxon>
        <taxon>Actinomycetes</taxon>
        <taxon>Glycomycetales</taxon>
        <taxon>Glycomycetaceae</taxon>
        <taxon>Glycomyces</taxon>
    </lineage>
</organism>
<gene>
    <name evidence="10" type="ORF">B0I28_109208</name>
</gene>
<comment type="similarity">
    <text evidence="2">Belongs to the major facilitator superfamily. TCR/Tet family.</text>
</comment>
<dbReference type="Pfam" id="PF07690">
    <property type="entry name" value="MFS_1"/>
    <property type="match status" value="1"/>
</dbReference>
<evidence type="ECO:0000256" key="4">
    <source>
        <dbReference type="ARBA" id="ARBA00022475"/>
    </source>
</evidence>
<keyword evidence="7 8" id="KW-0472">Membrane</keyword>
<evidence type="ECO:0000259" key="9">
    <source>
        <dbReference type="PROSITE" id="PS50850"/>
    </source>
</evidence>
<feature type="transmembrane region" description="Helical" evidence="8">
    <location>
        <begin position="72"/>
        <end position="91"/>
    </location>
</feature>
<comment type="subcellular location">
    <subcellularLocation>
        <location evidence="1">Cell membrane</location>
        <topology evidence="1">Multi-pass membrane protein</topology>
    </subcellularLocation>
</comment>
<feature type="transmembrane region" description="Helical" evidence="8">
    <location>
        <begin position="419"/>
        <end position="442"/>
    </location>
</feature>
<dbReference type="PROSITE" id="PS50850">
    <property type="entry name" value="MFS"/>
    <property type="match status" value="1"/>
</dbReference>
<evidence type="ECO:0000256" key="6">
    <source>
        <dbReference type="ARBA" id="ARBA00022989"/>
    </source>
</evidence>
<dbReference type="CDD" id="cd17502">
    <property type="entry name" value="MFS_Azr1_MDR_like"/>
    <property type="match status" value="1"/>
</dbReference>
<dbReference type="InterPro" id="IPR036259">
    <property type="entry name" value="MFS_trans_sf"/>
</dbReference>
<feature type="transmembrane region" description="Helical" evidence="8">
    <location>
        <begin position="386"/>
        <end position="407"/>
    </location>
</feature>
<reference evidence="10 11" key="1">
    <citation type="submission" date="2018-03" db="EMBL/GenBank/DDBJ databases">
        <title>Genomic Encyclopedia of Type Strains, Phase III (KMG-III): the genomes of soil and plant-associated and newly described type strains.</title>
        <authorList>
            <person name="Whitman W."/>
        </authorList>
    </citation>
    <scope>NUCLEOTIDE SEQUENCE [LARGE SCALE GENOMIC DNA]</scope>
    <source>
        <strain evidence="10 11">CGMCC 4.7067</strain>
    </source>
</reference>
<feature type="transmembrane region" description="Helical" evidence="8">
    <location>
        <begin position="188"/>
        <end position="209"/>
    </location>
</feature>
<evidence type="ECO:0000313" key="10">
    <source>
        <dbReference type="EMBL" id="PRY56559.1"/>
    </source>
</evidence>
<dbReference type="NCBIfam" id="TIGR00711">
    <property type="entry name" value="efflux_EmrB"/>
    <property type="match status" value="1"/>
</dbReference>
<evidence type="ECO:0000256" key="7">
    <source>
        <dbReference type="ARBA" id="ARBA00023136"/>
    </source>
</evidence>
<evidence type="ECO:0000256" key="8">
    <source>
        <dbReference type="SAM" id="Phobius"/>
    </source>
</evidence>
<feature type="domain" description="Major facilitator superfamily (MFS) profile" evidence="9">
    <location>
        <begin position="38"/>
        <end position="515"/>
    </location>
</feature>
<keyword evidence="3" id="KW-0813">Transport</keyword>
<feature type="transmembrane region" description="Helical" evidence="8">
    <location>
        <begin position="126"/>
        <end position="149"/>
    </location>
</feature>
<protein>
    <submittedName>
        <fullName evidence="10">EmrB/QacA subfamily drug resistance transporter</fullName>
    </submittedName>
</protein>
<comment type="caution">
    <text evidence="10">The sequence shown here is derived from an EMBL/GenBank/DDBJ whole genome shotgun (WGS) entry which is preliminary data.</text>
</comment>
<feature type="transmembrane region" description="Helical" evidence="8">
    <location>
        <begin position="253"/>
        <end position="272"/>
    </location>
</feature>
<keyword evidence="5 8" id="KW-0812">Transmembrane</keyword>
<feature type="transmembrane region" description="Helical" evidence="8">
    <location>
        <begin position="103"/>
        <end position="120"/>
    </location>
</feature>
<dbReference type="InterPro" id="IPR004638">
    <property type="entry name" value="EmrB-like"/>
</dbReference>
<evidence type="ECO:0000313" key="11">
    <source>
        <dbReference type="Proteomes" id="UP000238176"/>
    </source>
</evidence>
<accession>A0A2T0UF51</accession>
<dbReference type="Gene3D" id="1.20.1250.20">
    <property type="entry name" value="MFS general substrate transporter like domains"/>
    <property type="match status" value="1"/>
</dbReference>
<evidence type="ECO:0000256" key="5">
    <source>
        <dbReference type="ARBA" id="ARBA00022692"/>
    </source>
</evidence>
<evidence type="ECO:0000256" key="3">
    <source>
        <dbReference type="ARBA" id="ARBA00022448"/>
    </source>
</evidence>
<feature type="transmembrane region" description="Helical" evidence="8">
    <location>
        <begin position="221"/>
        <end position="241"/>
    </location>
</feature>
<dbReference type="InterPro" id="IPR011701">
    <property type="entry name" value="MFS"/>
</dbReference>
<dbReference type="FunFam" id="1.20.1720.10:FF:000004">
    <property type="entry name" value="EmrB/QacA family drug resistance transporter"/>
    <property type="match status" value="1"/>
</dbReference>
<evidence type="ECO:0000256" key="1">
    <source>
        <dbReference type="ARBA" id="ARBA00004651"/>
    </source>
</evidence>
<feature type="transmembrane region" description="Helical" evidence="8">
    <location>
        <begin position="284"/>
        <end position="312"/>
    </location>
</feature>
<feature type="transmembrane region" description="Helical" evidence="8">
    <location>
        <begin position="492"/>
        <end position="510"/>
    </location>
</feature>
<dbReference type="GO" id="GO:0005886">
    <property type="term" value="C:plasma membrane"/>
    <property type="evidence" value="ECO:0007669"/>
    <property type="project" value="UniProtKB-SubCell"/>
</dbReference>
<feature type="transmembrane region" description="Helical" evidence="8">
    <location>
        <begin position="37"/>
        <end position="60"/>
    </location>
</feature>
<keyword evidence="4" id="KW-1003">Cell membrane</keyword>
<feature type="transmembrane region" description="Helical" evidence="8">
    <location>
        <begin position="357"/>
        <end position="374"/>
    </location>
</feature>
<keyword evidence="11" id="KW-1185">Reference proteome</keyword>
<evidence type="ECO:0000256" key="2">
    <source>
        <dbReference type="ARBA" id="ARBA00007520"/>
    </source>
</evidence>
<dbReference type="Proteomes" id="UP000238176">
    <property type="component" value="Unassembled WGS sequence"/>
</dbReference>
<dbReference type="SUPFAM" id="SSF103473">
    <property type="entry name" value="MFS general substrate transporter"/>
    <property type="match status" value="1"/>
</dbReference>
<dbReference type="PRINTS" id="PR01036">
    <property type="entry name" value="TCRTETB"/>
</dbReference>
<feature type="transmembrane region" description="Helical" evidence="8">
    <location>
        <begin position="332"/>
        <end position="350"/>
    </location>
</feature>
<keyword evidence="6 8" id="KW-1133">Transmembrane helix</keyword>